<dbReference type="AlphaFoldDB" id="A0A1F5EEJ1"/>
<accession>A0A1F5EEJ1</accession>
<dbReference type="SMART" id="SM00898">
    <property type="entry name" value="Fapy_DNA_glyco"/>
    <property type="match status" value="1"/>
</dbReference>
<keyword evidence="14" id="KW-0326">Glycosidase</keyword>
<dbReference type="Pfam" id="PF06831">
    <property type="entry name" value="H2TH"/>
    <property type="match status" value="1"/>
</dbReference>
<evidence type="ECO:0000256" key="7">
    <source>
        <dbReference type="ARBA" id="ARBA00022771"/>
    </source>
</evidence>
<keyword evidence="12" id="KW-0456">Lyase</keyword>
<feature type="domain" description="Formamidopyrimidine-DNA glycosylase catalytic" evidence="18">
    <location>
        <begin position="2"/>
        <end position="132"/>
    </location>
</feature>
<evidence type="ECO:0000256" key="16">
    <source>
        <dbReference type="PROSITE-ProRule" id="PRU00391"/>
    </source>
</evidence>
<dbReference type="PROSITE" id="PS51066">
    <property type="entry name" value="ZF_FPG_2"/>
    <property type="match status" value="1"/>
</dbReference>
<evidence type="ECO:0000256" key="5">
    <source>
        <dbReference type="ARBA" id="ARBA00022723"/>
    </source>
</evidence>
<dbReference type="GO" id="GO:0008270">
    <property type="term" value="F:zinc ion binding"/>
    <property type="evidence" value="ECO:0007669"/>
    <property type="project" value="UniProtKB-KW"/>
</dbReference>
<dbReference type="GO" id="GO:0034039">
    <property type="term" value="F:8-oxo-7,8-dihydroguanine DNA N-glycosylase activity"/>
    <property type="evidence" value="ECO:0007669"/>
    <property type="project" value="TreeGrafter"/>
</dbReference>
<dbReference type="GO" id="GO:0140078">
    <property type="term" value="F:class I DNA-(apurinic or apyrimidinic site) endonuclease activity"/>
    <property type="evidence" value="ECO:0007669"/>
    <property type="project" value="UniProtKB-EC"/>
</dbReference>
<dbReference type="InterPro" id="IPR000214">
    <property type="entry name" value="Znf_DNA_glyclase/AP_lyase"/>
</dbReference>
<dbReference type="PROSITE" id="PS01242">
    <property type="entry name" value="ZF_FPG_1"/>
    <property type="match status" value="1"/>
</dbReference>
<evidence type="ECO:0000256" key="10">
    <source>
        <dbReference type="ARBA" id="ARBA00023125"/>
    </source>
</evidence>
<reference evidence="19 20" key="1">
    <citation type="journal article" date="2016" name="Nat. Commun.">
        <title>Thousands of microbial genomes shed light on interconnected biogeochemical processes in an aquifer system.</title>
        <authorList>
            <person name="Anantharaman K."/>
            <person name="Brown C.T."/>
            <person name="Hug L.A."/>
            <person name="Sharon I."/>
            <person name="Castelle C.J."/>
            <person name="Probst A.J."/>
            <person name="Thomas B.C."/>
            <person name="Singh A."/>
            <person name="Wilkins M.J."/>
            <person name="Karaoz U."/>
            <person name="Brodie E.L."/>
            <person name="Williams K.H."/>
            <person name="Hubbard S.S."/>
            <person name="Banfield J.F."/>
        </authorList>
    </citation>
    <scope>NUCLEOTIDE SEQUENCE [LARGE SCALE GENOMIC DNA]</scope>
</reference>
<dbReference type="SUPFAM" id="SSF57716">
    <property type="entry name" value="Glucocorticoid receptor-like (DNA-binding domain)"/>
    <property type="match status" value="1"/>
</dbReference>
<keyword evidence="9" id="KW-0862">Zinc</keyword>
<proteinExistence type="inferred from homology"/>
<comment type="cofactor">
    <cofactor evidence="2">
        <name>Zn(2+)</name>
        <dbReference type="ChEBI" id="CHEBI:29105"/>
    </cofactor>
</comment>
<evidence type="ECO:0000256" key="2">
    <source>
        <dbReference type="ARBA" id="ARBA00001947"/>
    </source>
</evidence>
<sequence>MPELPEVQTIVNGLNKVVVGKKMTDFESRDKKVVQFRLEEVVGSKILDVDRIAKLVIFNLNNEKSILVHLKMTGQFIWEKDPGVGKFSLRHRVTGGHPTEAMLERMPHKHTRAIFTFNDRSRLYFNDLRRFGWMKIIQNSKGKIQNIGNLFNFGVDALSNEFDAKYLKKQAERFPNKKIKQFLMDQSIVGGIGNIYSDEGLFFAGIHPERKLKDIKMDEWKKVQEGVARALNLGIKHGGYSADTYINAIGEKGKAQEYLNVYGKDGRECKQCKSIIKKVKIGGRTSRFCSKCQH</sequence>
<keyword evidence="10" id="KW-0238">DNA-binding</keyword>
<dbReference type="InterPro" id="IPR035937">
    <property type="entry name" value="FPG_N"/>
</dbReference>
<evidence type="ECO:0000256" key="3">
    <source>
        <dbReference type="ARBA" id="ARBA00009409"/>
    </source>
</evidence>
<keyword evidence="13" id="KW-0511">Multifunctional enzyme</keyword>
<comment type="subunit">
    <text evidence="4">Monomer.</text>
</comment>
<evidence type="ECO:0000256" key="6">
    <source>
        <dbReference type="ARBA" id="ARBA00022763"/>
    </source>
</evidence>
<dbReference type="Gene3D" id="3.20.190.10">
    <property type="entry name" value="MutM-like, N-terminal"/>
    <property type="match status" value="1"/>
</dbReference>
<dbReference type="InterPro" id="IPR020629">
    <property type="entry name" value="FPG_Glyclase"/>
</dbReference>
<evidence type="ECO:0000256" key="14">
    <source>
        <dbReference type="ARBA" id="ARBA00023295"/>
    </source>
</evidence>
<dbReference type="STRING" id="1797472.A2215_01075"/>
<evidence type="ECO:0000256" key="13">
    <source>
        <dbReference type="ARBA" id="ARBA00023268"/>
    </source>
</evidence>
<evidence type="ECO:0000256" key="8">
    <source>
        <dbReference type="ARBA" id="ARBA00022801"/>
    </source>
</evidence>
<dbReference type="FunFam" id="1.10.8.50:FF:000003">
    <property type="entry name" value="Formamidopyrimidine-DNA glycosylase"/>
    <property type="match status" value="1"/>
</dbReference>
<dbReference type="SMART" id="SM01232">
    <property type="entry name" value="H2TH"/>
    <property type="match status" value="1"/>
</dbReference>
<comment type="catalytic activity">
    <reaction evidence="1">
        <text>Hydrolysis of DNA containing ring-opened 7-methylguanine residues, releasing 2,6-diamino-4-hydroxy-5-(N-methyl)formamidopyrimidine.</text>
        <dbReference type="EC" id="3.2.2.23"/>
    </reaction>
</comment>
<dbReference type="Pfam" id="PF01149">
    <property type="entry name" value="Fapy_DNA_glyco"/>
    <property type="match status" value="1"/>
</dbReference>
<dbReference type="CDD" id="cd08966">
    <property type="entry name" value="EcFpg-like_N"/>
    <property type="match status" value="1"/>
</dbReference>
<dbReference type="NCBIfam" id="NF002211">
    <property type="entry name" value="PRK01103.1"/>
    <property type="match status" value="1"/>
</dbReference>
<comment type="similarity">
    <text evidence="3">Belongs to the FPG family.</text>
</comment>
<dbReference type="InterPro" id="IPR010979">
    <property type="entry name" value="Ribosomal_uS13-like_H2TH"/>
</dbReference>
<evidence type="ECO:0000313" key="19">
    <source>
        <dbReference type="EMBL" id="OGD65791.1"/>
    </source>
</evidence>
<evidence type="ECO:0000313" key="20">
    <source>
        <dbReference type="Proteomes" id="UP000178583"/>
    </source>
</evidence>
<comment type="caution">
    <text evidence="19">The sequence shown here is derived from an EMBL/GenBank/DDBJ whole genome shotgun (WGS) entry which is preliminary data.</text>
</comment>
<dbReference type="InterPro" id="IPR015887">
    <property type="entry name" value="DNA_glyclase_Znf_dom_DNA_BS"/>
</dbReference>
<dbReference type="Proteomes" id="UP000178583">
    <property type="component" value="Unassembled WGS sequence"/>
</dbReference>
<evidence type="ECO:0000256" key="1">
    <source>
        <dbReference type="ARBA" id="ARBA00001668"/>
    </source>
</evidence>
<dbReference type="PROSITE" id="PS51068">
    <property type="entry name" value="FPG_CAT"/>
    <property type="match status" value="1"/>
</dbReference>
<dbReference type="GO" id="GO:0003684">
    <property type="term" value="F:damaged DNA binding"/>
    <property type="evidence" value="ECO:0007669"/>
    <property type="project" value="InterPro"/>
</dbReference>
<comment type="catalytic activity">
    <reaction evidence="15">
        <text>2'-deoxyribonucleotide-(2'-deoxyribose 5'-phosphate)-2'-deoxyribonucleotide-DNA = a 3'-end 2'-deoxyribonucleotide-(2,3-dehydro-2,3-deoxyribose 5'-phosphate)-DNA + a 5'-end 5'-phospho-2'-deoxyribonucleoside-DNA + H(+)</text>
        <dbReference type="Rhea" id="RHEA:66592"/>
        <dbReference type="Rhea" id="RHEA-COMP:13180"/>
        <dbReference type="Rhea" id="RHEA-COMP:16897"/>
        <dbReference type="Rhea" id="RHEA-COMP:17067"/>
        <dbReference type="ChEBI" id="CHEBI:15378"/>
        <dbReference type="ChEBI" id="CHEBI:136412"/>
        <dbReference type="ChEBI" id="CHEBI:157695"/>
        <dbReference type="ChEBI" id="CHEBI:167181"/>
        <dbReference type="EC" id="4.2.99.18"/>
    </reaction>
</comment>
<dbReference type="Gene3D" id="1.10.8.50">
    <property type="match status" value="1"/>
</dbReference>
<dbReference type="GO" id="GO:0006284">
    <property type="term" value="P:base-excision repair"/>
    <property type="evidence" value="ECO:0007669"/>
    <property type="project" value="InterPro"/>
</dbReference>
<evidence type="ECO:0000256" key="4">
    <source>
        <dbReference type="ARBA" id="ARBA00011245"/>
    </source>
</evidence>
<evidence type="ECO:0000256" key="12">
    <source>
        <dbReference type="ARBA" id="ARBA00023239"/>
    </source>
</evidence>
<dbReference type="InterPro" id="IPR012319">
    <property type="entry name" value="FPG_cat"/>
</dbReference>
<evidence type="ECO:0000256" key="15">
    <source>
        <dbReference type="ARBA" id="ARBA00044632"/>
    </source>
</evidence>
<organism evidence="19 20">
    <name type="scientific">Candidatus Berkelbacteria bacterium RIFOXYA2_FULL_43_10</name>
    <dbReference type="NCBI Taxonomy" id="1797472"/>
    <lineage>
        <taxon>Bacteria</taxon>
        <taxon>Candidatus Berkelbacteria</taxon>
    </lineage>
</organism>
<keyword evidence="8" id="KW-0378">Hydrolase</keyword>
<dbReference type="InterPro" id="IPR015886">
    <property type="entry name" value="H2TH_FPG"/>
</dbReference>
<evidence type="ECO:0000256" key="11">
    <source>
        <dbReference type="ARBA" id="ARBA00023204"/>
    </source>
</evidence>
<keyword evidence="6" id="KW-0227">DNA damage</keyword>
<feature type="domain" description="FPG-type" evidence="17">
    <location>
        <begin position="260"/>
        <end position="294"/>
    </location>
</feature>
<evidence type="ECO:0000259" key="17">
    <source>
        <dbReference type="PROSITE" id="PS51066"/>
    </source>
</evidence>
<keyword evidence="5" id="KW-0479">Metal-binding</keyword>
<dbReference type="SUPFAM" id="SSF81624">
    <property type="entry name" value="N-terminal domain of MutM-like DNA repair proteins"/>
    <property type="match status" value="1"/>
</dbReference>
<keyword evidence="11" id="KW-0234">DNA repair</keyword>
<dbReference type="SUPFAM" id="SSF46946">
    <property type="entry name" value="S13-like H2TH domain"/>
    <property type="match status" value="1"/>
</dbReference>
<dbReference type="EMBL" id="MEZY01000005">
    <property type="protein sequence ID" value="OGD65791.1"/>
    <property type="molecule type" value="Genomic_DNA"/>
</dbReference>
<dbReference type="PANTHER" id="PTHR22993">
    <property type="entry name" value="FORMAMIDOPYRIMIDINE-DNA GLYCOSYLASE"/>
    <property type="match status" value="1"/>
</dbReference>
<keyword evidence="7 16" id="KW-0863">Zinc-finger</keyword>
<protein>
    <submittedName>
        <fullName evidence="19">Uncharacterized protein</fullName>
    </submittedName>
</protein>
<gene>
    <name evidence="19" type="ORF">A2215_01075</name>
</gene>
<name>A0A1F5EEJ1_9BACT</name>
<evidence type="ECO:0000256" key="9">
    <source>
        <dbReference type="ARBA" id="ARBA00022833"/>
    </source>
</evidence>
<dbReference type="PANTHER" id="PTHR22993:SF9">
    <property type="entry name" value="FORMAMIDOPYRIMIDINE-DNA GLYCOSYLASE"/>
    <property type="match status" value="1"/>
</dbReference>
<evidence type="ECO:0000259" key="18">
    <source>
        <dbReference type="PROSITE" id="PS51068"/>
    </source>
</evidence>